<accession>A0A2J8ACQ0</accession>
<dbReference type="Pfam" id="PF00240">
    <property type="entry name" value="ubiquitin"/>
    <property type="match status" value="1"/>
</dbReference>
<evidence type="ECO:0000313" key="3">
    <source>
        <dbReference type="EMBL" id="PNH10292.1"/>
    </source>
</evidence>
<dbReference type="GO" id="GO:0005840">
    <property type="term" value="C:ribosome"/>
    <property type="evidence" value="ECO:0007669"/>
    <property type="project" value="UniProtKB-KW"/>
</dbReference>
<dbReference type="SUPFAM" id="SSF54236">
    <property type="entry name" value="Ubiquitin-like"/>
    <property type="match status" value="1"/>
</dbReference>
<dbReference type="EMBL" id="PGGS01000061">
    <property type="protein sequence ID" value="PNH10292.1"/>
    <property type="molecule type" value="Genomic_DNA"/>
</dbReference>
<dbReference type="OrthoDB" id="10262564at2759"/>
<dbReference type="InterPro" id="IPR000626">
    <property type="entry name" value="Ubiquitin-like_dom"/>
</dbReference>
<dbReference type="AlphaFoldDB" id="A0A2J8ACQ0"/>
<proteinExistence type="predicted"/>
<feature type="compositionally biased region" description="Basic and acidic residues" evidence="1">
    <location>
        <begin position="60"/>
        <end position="73"/>
    </location>
</feature>
<feature type="domain" description="Ubiquitin-like" evidence="2">
    <location>
        <begin position="108"/>
        <end position="166"/>
    </location>
</feature>
<sequence length="166" mass="17404">MKAAPARTALPRPSRRLTCRAPAAPTHARPQPVAPASRARGPRCRCRSAAVRAVAACGPERPDLPGGRAERPDLLGGRAGAAGQEPPQVLRVQLLSGSVINLELPFSSATIGDVKKELMKHTGVGPSQQRLVHAGKALPQSDTTTLAQLNVRPGDELVMVTRLRGG</sequence>
<keyword evidence="3" id="KW-0687">Ribonucleoprotein</keyword>
<comment type="caution">
    <text evidence="3">The sequence shown here is derived from an EMBL/GenBank/DDBJ whole genome shotgun (WGS) entry which is preliminary data.</text>
</comment>
<evidence type="ECO:0000256" key="1">
    <source>
        <dbReference type="SAM" id="MobiDB-lite"/>
    </source>
</evidence>
<reference evidence="3 4" key="1">
    <citation type="journal article" date="2017" name="Mol. Biol. Evol.">
        <title>The 4-celled Tetrabaena socialis nuclear genome reveals the essential components for genetic control of cell number at the origin of multicellularity in the volvocine lineage.</title>
        <authorList>
            <person name="Featherston J."/>
            <person name="Arakaki Y."/>
            <person name="Hanschen E.R."/>
            <person name="Ferris P.J."/>
            <person name="Michod R.E."/>
            <person name="Olson B.J.S.C."/>
            <person name="Nozaki H."/>
            <person name="Durand P.M."/>
        </authorList>
    </citation>
    <scope>NUCLEOTIDE SEQUENCE [LARGE SCALE GENOMIC DNA]</scope>
    <source>
        <strain evidence="3 4">NIES-571</strain>
    </source>
</reference>
<name>A0A2J8ACQ0_9CHLO</name>
<dbReference type="InterPro" id="IPR029071">
    <property type="entry name" value="Ubiquitin-like_domsf"/>
</dbReference>
<keyword evidence="4" id="KW-1185">Reference proteome</keyword>
<protein>
    <submittedName>
        <fullName evidence="3">Ubiquitin-60S ribosomal protein L40</fullName>
    </submittedName>
</protein>
<dbReference type="CDD" id="cd17039">
    <property type="entry name" value="Ubl_ubiquitin_like"/>
    <property type="match status" value="1"/>
</dbReference>
<organism evidence="3 4">
    <name type="scientific">Tetrabaena socialis</name>
    <dbReference type="NCBI Taxonomy" id="47790"/>
    <lineage>
        <taxon>Eukaryota</taxon>
        <taxon>Viridiplantae</taxon>
        <taxon>Chlorophyta</taxon>
        <taxon>core chlorophytes</taxon>
        <taxon>Chlorophyceae</taxon>
        <taxon>CS clade</taxon>
        <taxon>Chlamydomonadales</taxon>
        <taxon>Tetrabaenaceae</taxon>
        <taxon>Tetrabaena</taxon>
    </lineage>
</organism>
<keyword evidence="3" id="KW-0689">Ribosomal protein</keyword>
<dbReference type="Proteomes" id="UP000236333">
    <property type="component" value="Unassembled WGS sequence"/>
</dbReference>
<dbReference type="Gene3D" id="3.10.20.90">
    <property type="entry name" value="Phosphatidylinositol 3-kinase Catalytic Subunit, Chain A, domain 1"/>
    <property type="match status" value="1"/>
</dbReference>
<evidence type="ECO:0000259" key="2">
    <source>
        <dbReference type="PROSITE" id="PS50053"/>
    </source>
</evidence>
<feature type="region of interest" description="Disordered" evidence="1">
    <location>
        <begin position="58"/>
        <end position="86"/>
    </location>
</feature>
<gene>
    <name evidence="3" type="ORF">TSOC_003000</name>
</gene>
<evidence type="ECO:0000313" key="4">
    <source>
        <dbReference type="Proteomes" id="UP000236333"/>
    </source>
</evidence>
<dbReference type="PROSITE" id="PS50053">
    <property type="entry name" value="UBIQUITIN_2"/>
    <property type="match status" value="1"/>
</dbReference>
<dbReference type="SMART" id="SM00213">
    <property type="entry name" value="UBQ"/>
    <property type="match status" value="1"/>
</dbReference>
<feature type="region of interest" description="Disordered" evidence="1">
    <location>
        <begin position="1"/>
        <end position="42"/>
    </location>
</feature>